<dbReference type="InterPro" id="IPR000719">
    <property type="entry name" value="Prot_kinase_dom"/>
</dbReference>
<dbReference type="SUPFAM" id="SSF56112">
    <property type="entry name" value="Protein kinase-like (PK-like)"/>
    <property type="match status" value="1"/>
</dbReference>
<dbReference type="InterPro" id="IPR008266">
    <property type="entry name" value="Tyr_kinase_AS"/>
</dbReference>
<dbReference type="InterPro" id="IPR011009">
    <property type="entry name" value="Kinase-like_dom_sf"/>
</dbReference>
<dbReference type="STRING" id="74557.A0A1V9YUL1"/>
<dbReference type="EMBL" id="JNBS01002801">
    <property type="protein sequence ID" value="OQR89250.1"/>
    <property type="molecule type" value="Genomic_DNA"/>
</dbReference>
<evidence type="ECO:0000313" key="2">
    <source>
        <dbReference type="EMBL" id="OQR89250.1"/>
    </source>
</evidence>
<dbReference type="GO" id="GO:0004674">
    <property type="term" value="F:protein serine/threonine kinase activity"/>
    <property type="evidence" value="ECO:0007669"/>
    <property type="project" value="TreeGrafter"/>
</dbReference>
<dbReference type="PANTHER" id="PTHR44329">
    <property type="entry name" value="SERINE/THREONINE-PROTEIN KINASE TNNI3K-RELATED"/>
    <property type="match status" value="1"/>
</dbReference>
<proteinExistence type="predicted"/>
<dbReference type="InterPro" id="IPR051681">
    <property type="entry name" value="Ser/Thr_Kinases-Pseudokinases"/>
</dbReference>
<dbReference type="Gene3D" id="1.10.510.10">
    <property type="entry name" value="Transferase(Phosphotransferase) domain 1"/>
    <property type="match status" value="1"/>
</dbReference>
<dbReference type="AlphaFoldDB" id="A0A1V9YUL1"/>
<protein>
    <recommendedName>
        <fullName evidence="1">Protein kinase domain-containing protein</fullName>
    </recommendedName>
</protein>
<dbReference type="Pfam" id="PF00069">
    <property type="entry name" value="Pkinase"/>
    <property type="match status" value="1"/>
</dbReference>
<dbReference type="Proteomes" id="UP000243217">
    <property type="component" value="Unassembled WGS sequence"/>
</dbReference>
<sequence>MFSNNIVAKITSFKCLQARASFIYKLYSENIVQLLDMVKSPSSPHLVFEYMNGRSLDSYLMSQCPLAIARGLYELHDYIIVHHDLRSRNVLLFDDKAISMSQ</sequence>
<feature type="domain" description="Protein kinase" evidence="1">
    <location>
        <begin position="1"/>
        <end position="102"/>
    </location>
</feature>
<keyword evidence="3" id="KW-1185">Reference proteome</keyword>
<dbReference type="OrthoDB" id="442043at2759"/>
<dbReference type="PROSITE" id="PS50011">
    <property type="entry name" value="PROTEIN_KINASE_DOM"/>
    <property type="match status" value="1"/>
</dbReference>
<dbReference type="GO" id="GO:0005524">
    <property type="term" value="F:ATP binding"/>
    <property type="evidence" value="ECO:0007669"/>
    <property type="project" value="InterPro"/>
</dbReference>
<organism evidence="2 3">
    <name type="scientific">Thraustotheca clavata</name>
    <dbReference type="NCBI Taxonomy" id="74557"/>
    <lineage>
        <taxon>Eukaryota</taxon>
        <taxon>Sar</taxon>
        <taxon>Stramenopiles</taxon>
        <taxon>Oomycota</taxon>
        <taxon>Saprolegniomycetes</taxon>
        <taxon>Saprolegniales</taxon>
        <taxon>Achlyaceae</taxon>
        <taxon>Thraustotheca</taxon>
    </lineage>
</organism>
<evidence type="ECO:0000259" key="1">
    <source>
        <dbReference type="PROSITE" id="PS50011"/>
    </source>
</evidence>
<gene>
    <name evidence="2" type="ORF">THRCLA_22718</name>
</gene>
<accession>A0A1V9YUL1</accession>
<dbReference type="PROSITE" id="PS00109">
    <property type="entry name" value="PROTEIN_KINASE_TYR"/>
    <property type="match status" value="1"/>
</dbReference>
<reference evidence="2 3" key="1">
    <citation type="journal article" date="2014" name="Genome Biol. Evol.">
        <title>The secreted proteins of Achlya hypogyna and Thraustotheca clavata identify the ancestral oomycete secretome and reveal gene acquisitions by horizontal gene transfer.</title>
        <authorList>
            <person name="Misner I."/>
            <person name="Blouin N."/>
            <person name="Leonard G."/>
            <person name="Richards T.A."/>
            <person name="Lane C.E."/>
        </authorList>
    </citation>
    <scope>NUCLEOTIDE SEQUENCE [LARGE SCALE GENOMIC DNA]</scope>
    <source>
        <strain evidence="2 3">ATCC 34112</strain>
    </source>
</reference>
<name>A0A1V9YUL1_9STRA</name>
<comment type="caution">
    <text evidence="2">The sequence shown here is derived from an EMBL/GenBank/DDBJ whole genome shotgun (WGS) entry which is preliminary data.</text>
</comment>
<evidence type="ECO:0000313" key="3">
    <source>
        <dbReference type="Proteomes" id="UP000243217"/>
    </source>
</evidence>